<dbReference type="PANTHER" id="PTHR46509">
    <property type="entry name" value="PHOSPHOADENOSINE PHOSPHOSULFATE REDUCTASE"/>
    <property type="match status" value="1"/>
</dbReference>
<sequence>MSNSQATVAPLPEGQDIDLAGVNAELETASAEERVRWGLQQFGQRIVLSSSFGAQAAVSLHMVTQQRPDIPVILVDTGYLFPETYRFVDELVERLDLNLRVYRSELSPAWQEARYGRLWEQGIDGIERYNRMNKVEPMQRALRELRAEAWFAGLRRQQASSREGLDVVTEQNGRFKVHPIIDWTDRDVYRYLTANDLPYHPLWHEGYVSIGDVHTTRRLDDGMTEEETRFFGLKRECGLHEDV</sequence>
<dbReference type="GO" id="GO:0005737">
    <property type="term" value="C:cytoplasm"/>
    <property type="evidence" value="ECO:0007669"/>
    <property type="project" value="UniProtKB-SubCell"/>
</dbReference>
<name>A0A1H8S3P3_9GAMM</name>
<evidence type="ECO:0000313" key="7">
    <source>
        <dbReference type="Proteomes" id="UP000199657"/>
    </source>
</evidence>
<dbReference type="STRING" id="406100.SAMN04488052_102421"/>
<dbReference type="SUPFAM" id="SSF52402">
    <property type="entry name" value="Adenine nucleotide alpha hydrolases-like"/>
    <property type="match status" value="1"/>
</dbReference>
<evidence type="ECO:0000259" key="5">
    <source>
        <dbReference type="Pfam" id="PF01507"/>
    </source>
</evidence>
<evidence type="ECO:0000256" key="4">
    <source>
        <dbReference type="HAMAP-Rule" id="MF_00063"/>
    </source>
</evidence>
<comment type="pathway">
    <text evidence="4">Sulfur metabolism; hydrogen sulfide biosynthesis; sulfite from sulfate: step 3/3.</text>
</comment>
<proteinExistence type="inferred from homology"/>
<dbReference type="UniPathway" id="UPA00140">
    <property type="reaction ID" value="UER00206"/>
</dbReference>
<accession>A0A1H8S3P3</accession>
<feature type="domain" description="Phosphoadenosine phosphosulphate reductase" evidence="5">
    <location>
        <begin position="46"/>
        <end position="217"/>
    </location>
</feature>
<comment type="catalytic activity">
    <reaction evidence="4">
        <text>[thioredoxin]-disulfide + sulfite + adenosine 3',5'-bisphosphate + 2 H(+) = [thioredoxin]-dithiol + 3'-phosphoadenylyl sulfate</text>
        <dbReference type="Rhea" id="RHEA:11724"/>
        <dbReference type="Rhea" id="RHEA-COMP:10698"/>
        <dbReference type="Rhea" id="RHEA-COMP:10700"/>
        <dbReference type="ChEBI" id="CHEBI:15378"/>
        <dbReference type="ChEBI" id="CHEBI:17359"/>
        <dbReference type="ChEBI" id="CHEBI:29950"/>
        <dbReference type="ChEBI" id="CHEBI:50058"/>
        <dbReference type="ChEBI" id="CHEBI:58339"/>
        <dbReference type="ChEBI" id="CHEBI:58343"/>
        <dbReference type="EC" id="1.8.4.8"/>
    </reaction>
</comment>
<dbReference type="FunFam" id="3.40.50.620:FF:000043">
    <property type="entry name" value="Phosphoadenosine phosphosulfate reductase"/>
    <property type="match status" value="1"/>
</dbReference>
<comment type="caution">
    <text evidence="4">Lacks conserved residue(s) required for the propagation of feature annotation.</text>
</comment>
<dbReference type="Pfam" id="PF01507">
    <property type="entry name" value="PAPS_reduct"/>
    <property type="match status" value="1"/>
</dbReference>
<comment type="similarity">
    <text evidence="1 4">Belongs to the PAPS reductase family. CysH subfamily.</text>
</comment>
<dbReference type="RefSeq" id="WP_091641246.1">
    <property type="nucleotide sequence ID" value="NZ_FOEG01000002.1"/>
</dbReference>
<evidence type="ECO:0000256" key="1">
    <source>
        <dbReference type="ARBA" id="ARBA00009732"/>
    </source>
</evidence>
<dbReference type="GO" id="GO:0019379">
    <property type="term" value="P:sulfate assimilation, phosphoadenylyl sulfate reduction by phosphoadenylyl-sulfate reductase (thioredoxin)"/>
    <property type="evidence" value="ECO:0007669"/>
    <property type="project" value="UniProtKB-UniRule"/>
</dbReference>
<dbReference type="PANTHER" id="PTHR46509:SF1">
    <property type="entry name" value="PHOSPHOADENOSINE PHOSPHOSULFATE REDUCTASE"/>
    <property type="match status" value="1"/>
</dbReference>
<dbReference type="CDD" id="cd23945">
    <property type="entry name" value="PAPS_reductase"/>
    <property type="match status" value="1"/>
</dbReference>
<keyword evidence="2 4" id="KW-0963">Cytoplasm</keyword>
<dbReference type="OrthoDB" id="9794018at2"/>
<keyword evidence="7" id="KW-1185">Reference proteome</keyword>
<dbReference type="NCBIfam" id="TIGR00434">
    <property type="entry name" value="cysH"/>
    <property type="match status" value="1"/>
</dbReference>
<feature type="active site" description="Nucleophile; cysteine thiosulfonate intermediate" evidence="4">
    <location>
        <position position="237"/>
    </location>
</feature>
<reference evidence="6 7" key="1">
    <citation type="submission" date="2016-10" db="EMBL/GenBank/DDBJ databases">
        <authorList>
            <person name="de Groot N.N."/>
        </authorList>
    </citation>
    <scope>NUCLEOTIDE SEQUENCE [LARGE SCALE GENOMIC DNA]</scope>
    <source>
        <strain evidence="6 7">CGMCC 1.6291</strain>
    </source>
</reference>
<comment type="subcellular location">
    <subcellularLocation>
        <location evidence="4">Cytoplasm</location>
    </subcellularLocation>
</comment>
<dbReference type="GO" id="GO:0004604">
    <property type="term" value="F:phosphoadenylyl-sulfate reductase (thioredoxin) activity"/>
    <property type="evidence" value="ECO:0007669"/>
    <property type="project" value="UniProtKB-UniRule"/>
</dbReference>
<dbReference type="NCBIfam" id="TIGR02057">
    <property type="entry name" value="PAPS_reductase"/>
    <property type="match status" value="1"/>
</dbReference>
<dbReference type="InterPro" id="IPR002500">
    <property type="entry name" value="PAPS_reduct_dom"/>
</dbReference>
<protein>
    <recommendedName>
        <fullName evidence="4">Phosphoadenosine 5'-phosphosulfate reductase</fullName>
        <shortName evidence="4">PAPS reductase</shortName>
        <ecNumber evidence="4">1.8.4.8</ecNumber>
    </recommendedName>
    <alternativeName>
        <fullName evidence="4">3'-phosphoadenylylsulfate reductase</fullName>
    </alternativeName>
    <alternativeName>
        <fullName evidence="4">PAPS reductase, thioredoxin dependent</fullName>
    </alternativeName>
    <alternativeName>
        <fullName evidence="4">PAPS sulfotransferase</fullName>
    </alternativeName>
    <alternativeName>
        <fullName evidence="4">PAdoPS reductase</fullName>
    </alternativeName>
</protein>
<keyword evidence="3 4" id="KW-0560">Oxidoreductase</keyword>
<dbReference type="InterPro" id="IPR011800">
    <property type="entry name" value="PAPS_reductase_CysH"/>
</dbReference>
<dbReference type="InterPro" id="IPR004511">
    <property type="entry name" value="PAPS/APS_Rdtase"/>
</dbReference>
<dbReference type="Proteomes" id="UP000199657">
    <property type="component" value="Unassembled WGS sequence"/>
</dbReference>
<comment type="function">
    <text evidence="4">Catalyzes the formation of sulfite from phosphoadenosine 5'-phosphosulfate (PAPS) using thioredoxin as an electron donor.</text>
</comment>
<dbReference type="PIRSF" id="PIRSF000857">
    <property type="entry name" value="PAPS_reductase"/>
    <property type="match status" value="1"/>
</dbReference>
<dbReference type="HAMAP" id="MF_00063">
    <property type="entry name" value="CysH"/>
    <property type="match status" value="1"/>
</dbReference>
<dbReference type="EMBL" id="FOEG01000002">
    <property type="protein sequence ID" value="SEO72783.1"/>
    <property type="molecule type" value="Genomic_DNA"/>
</dbReference>
<dbReference type="EC" id="1.8.4.8" evidence="4"/>
<organism evidence="6 7">
    <name type="scientific">Aquisalimonas asiatica</name>
    <dbReference type="NCBI Taxonomy" id="406100"/>
    <lineage>
        <taxon>Bacteria</taxon>
        <taxon>Pseudomonadati</taxon>
        <taxon>Pseudomonadota</taxon>
        <taxon>Gammaproteobacteria</taxon>
        <taxon>Chromatiales</taxon>
        <taxon>Ectothiorhodospiraceae</taxon>
        <taxon>Aquisalimonas</taxon>
    </lineage>
</organism>
<dbReference type="GO" id="GO:0070814">
    <property type="term" value="P:hydrogen sulfide biosynthetic process"/>
    <property type="evidence" value="ECO:0007669"/>
    <property type="project" value="UniProtKB-UniRule"/>
</dbReference>
<gene>
    <name evidence="4" type="primary">cysH</name>
    <name evidence="6" type="ORF">SAMN04488052_102421</name>
</gene>
<dbReference type="NCBIfam" id="NF002537">
    <property type="entry name" value="PRK02090.1"/>
    <property type="match status" value="1"/>
</dbReference>
<evidence type="ECO:0000256" key="3">
    <source>
        <dbReference type="ARBA" id="ARBA00023002"/>
    </source>
</evidence>
<dbReference type="Gene3D" id="3.40.50.620">
    <property type="entry name" value="HUPs"/>
    <property type="match status" value="1"/>
</dbReference>
<dbReference type="AlphaFoldDB" id="A0A1H8S3P3"/>
<evidence type="ECO:0000256" key="2">
    <source>
        <dbReference type="ARBA" id="ARBA00022490"/>
    </source>
</evidence>
<evidence type="ECO:0000313" key="6">
    <source>
        <dbReference type="EMBL" id="SEO72783.1"/>
    </source>
</evidence>
<dbReference type="InterPro" id="IPR014729">
    <property type="entry name" value="Rossmann-like_a/b/a_fold"/>
</dbReference>